<proteinExistence type="predicted"/>
<name>A0ABN2NNB8_9PSEU</name>
<evidence type="ECO:0000313" key="2">
    <source>
        <dbReference type="EMBL" id="GAA1876702.1"/>
    </source>
</evidence>
<sequence length="114" mass="11011">MTTPVRTSVPVVPVLVAGAAGQLADNLLLAVVPSFPGMAAILALLFTAGAARIVTRRMAGSAVPRAGLAIGVVSAGVGLAISGLGLVALLIAGLTVLAGVAGAVIGRPEVRPGR</sequence>
<evidence type="ECO:0000313" key="3">
    <source>
        <dbReference type="Proteomes" id="UP001500449"/>
    </source>
</evidence>
<feature type="transmembrane region" description="Helical" evidence="1">
    <location>
        <begin position="87"/>
        <end position="106"/>
    </location>
</feature>
<evidence type="ECO:0008006" key="4">
    <source>
        <dbReference type="Google" id="ProtNLM"/>
    </source>
</evidence>
<keyword evidence="3" id="KW-1185">Reference proteome</keyword>
<evidence type="ECO:0000256" key="1">
    <source>
        <dbReference type="SAM" id="Phobius"/>
    </source>
</evidence>
<feature type="transmembrane region" description="Helical" evidence="1">
    <location>
        <begin position="62"/>
        <end position="81"/>
    </location>
</feature>
<keyword evidence="1" id="KW-0472">Membrane</keyword>
<organism evidence="2 3">
    <name type="scientific">Pseudonocardia ailaonensis</name>
    <dbReference type="NCBI Taxonomy" id="367279"/>
    <lineage>
        <taxon>Bacteria</taxon>
        <taxon>Bacillati</taxon>
        <taxon>Actinomycetota</taxon>
        <taxon>Actinomycetes</taxon>
        <taxon>Pseudonocardiales</taxon>
        <taxon>Pseudonocardiaceae</taxon>
        <taxon>Pseudonocardia</taxon>
    </lineage>
</organism>
<keyword evidence="1" id="KW-0812">Transmembrane</keyword>
<protein>
    <recommendedName>
        <fullName evidence="4">Major facilitator superfamily (MFS) profile domain-containing protein</fullName>
    </recommendedName>
</protein>
<feature type="transmembrane region" description="Helical" evidence="1">
    <location>
        <begin position="27"/>
        <end position="50"/>
    </location>
</feature>
<dbReference type="RefSeq" id="WP_344426719.1">
    <property type="nucleotide sequence ID" value="NZ_BAAAQK010000028.1"/>
</dbReference>
<comment type="caution">
    <text evidence="2">The sequence shown here is derived from an EMBL/GenBank/DDBJ whole genome shotgun (WGS) entry which is preliminary data.</text>
</comment>
<dbReference type="EMBL" id="BAAAQK010000028">
    <property type="protein sequence ID" value="GAA1876702.1"/>
    <property type="molecule type" value="Genomic_DNA"/>
</dbReference>
<accession>A0ABN2NNB8</accession>
<keyword evidence="1" id="KW-1133">Transmembrane helix</keyword>
<dbReference type="Proteomes" id="UP001500449">
    <property type="component" value="Unassembled WGS sequence"/>
</dbReference>
<gene>
    <name evidence="2" type="ORF">GCM10009836_67590</name>
</gene>
<reference evidence="2 3" key="1">
    <citation type="journal article" date="2019" name="Int. J. Syst. Evol. Microbiol.">
        <title>The Global Catalogue of Microorganisms (GCM) 10K type strain sequencing project: providing services to taxonomists for standard genome sequencing and annotation.</title>
        <authorList>
            <consortium name="The Broad Institute Genomics Platform"/>
            <consortium name="The Broad Institute Genome Sequencing Center for Infectious Disease"/>
            <person name="Wu L."/>
            <person name="Ma J."/>
        </authorList>
    </citation>
    <scope>NUCLEOTIDE SEQUENCE [LARGE SCALE GENOMIC DNA]</scope>
    <source>
        <strain evidence="2 3">JCM 16009</strain>
    </source>
</reference>